<evidence type="ECO:0000313" key="3">
    <source>
        <dbReference type="Proteomes" id="UP001501495"/>
    </source>
</evidence>
<keyword evidence="1" id="KW-1133">Transmembrane helix</keyword>
<proteinExistence type="predicted"/>
<protein>
    <submittedName>
        <fullName evidence="2">Uncharacterized protein</fullName>
    </submittedName>
</protein>
<accession>A0ABP7XM28</accession>
<sequence>MTLGPTEEHAAVIAAEHRRRWVEATVGPRPSAARAVVAGVLATLLALGGVAAVEVLAADAPARPAEEAGR</sequence>
<reference evidence="3" key="1">
    <citation type="journal article" date="2019" name="Int. J. Syst. Evol. Microbiol.">
        <title>The Global Catalogue of Microorganisms (GCM) 10K type strain sequencing project: providing services to taxonomists for standard genome sequencing and annotation.</title>
        <authorList>
            <consortium name="The Broad Institute Genomics Platform"/>
            <consortium name="The Broad Institute Genome Sequencing Center for Infectious Disease"/>
            <person name="Wu L."/>
            <person name="Ma J."/>
        </authorList>
    </citation>
    <scope>NUCLEOTIDE SEQUENCE [LARGE SCALE GENOMIC DNA]</scope>
    <source>
        <strain evidence="3">JCM 16703</strain>
    </source>
</reference>
<dbReference type="RefSeq" id="WP_344734006.1">
    <property type="nucleotide sequence ID" value="NZ_BAAAZH010000020.1"/>
</dbReference>
<dbReference type="EMBL" id="BAAAZH010000020">
    <property type="protein sequence ID" value="GAA4121966.1"/>
    <property type="molecule type" value="Genomic_DNA"/>
</dbReference>
<dbReference type="Proteomes" id="UP001501495">
    <property type="component" value="Unassembled WGS sequence"/>
</dbReference>
<keyword evidence="1" id="KW-0472">Membrane</keyword>
<comment type="caution">
    <text evidence="2">The sequence shown here is derived from an EMBL/GenBank/DDBJ whole genome shotgun (WGS) entry which is preliminary data.</text>
</comment>
<gene>
    <name evidence="2" type="ORF">GCM10022215_27380</name>
</gene>
<evidence type="ECO:0000256" key="1">
    <source>
        <dbReference type="SAM" id="Phobius"/>
    </source>
</evidence>
<feature type="transmembrane region" description="Helical" evidence="1">
    <location>
        <begin position="35"/>
        <end position="57"/>
    </location>
</feature>
<keyword evidence="3" id="KW-1185">Reference proteome</keyword>
<evidence type="ECO:0000313" key="2">
    <source>
        <dbReference type="EMBL" id="GAA4121966.1"/>
    </source>
</evidence>
<organism evidence="2 3">
    <name type="scientific">Nocardioides fonticola</name>
    <dbReference type="NCBI Taxonomy" id="450363"/>
    <lineage>
        <taxon>Bacteria</taxon>
        <taxon>Bacillati</taxon>
        <taxon>Actinomycetota</taxon>
        <taxon>Actinomycetes</taxon>
        <taxon>Propionibacteriales</taxon>
        <taxon>Nocardioidaceae</taxon>
        <taxon>Nocardioides</taxon>
    </lineage>
</organism>
<keyword evidence="1" id="KW-0812">Transmembrane</keyword>
<name>A0ABP7XM28_9ACTN</name>